<evidence type="ECO:0000259" key="3">
    <source>
        <dbReference type="Pfam" id="PF05686"/>
    </source>
</evidence>
<feature type="domain" description="Glycosyl transferase CAP10" evidence="3">
    <location>
        <begin position="463"/>
        <end position="575"/>
    </location>
</feature>
<dbReference type="InterPro" id="IPR051091">
    <property type="entry name" value="O-Glucosyltr/Glycosyltrsf_90"/>
</dbReference>
<accession>A0AAP2G8B5</accession>
<name>A0AAP2G8B5_9RHOB</name>
<sequence length="578" mass="63512">MATEDEARRVADFPKLILLGYPSSGARRIAQAVSALGENAILGFGGKLAERIALGRLTGRAPFDQWPRARMYADLELIAPPCRPWVEGYRAFDWLHHWYPEALFVLNTRAEEDWVARLWARDEGRYRAHHAARRGVAQEALPEIWLREREAHHAAVRGYFDGQGYREQGGFTEVTAEEPLEQVLERLSRRPSAPAPRGAPDAPAAPAVSRGGGAIKPSDPAFVQSLVAHCLPRSGEGALADQPDGRMVQGHWDGQGAPLSAEGKDLGLTLVETRQGGRFLADSRGHKAVRGEGFLNDYALHGGAGPVWFDMGDARRFGGAVKGPEHPHFMYNRRPAACNVTLWPLPGHHDPGLAGSFRDMGGEGAFGRGFAHREDRVIWRGALSGQMRYLDEGGVLRHRGAFYAINRLREDPQADVSEGLESLVRYRLTRRMRGRAGYDLGVTLPRRQGFLADLPCFKGVIAEPVPMRAQANCRYILSLSGYDAGSNFPAAICAGSLVIKEEDGWEKFYTGAFRPMEHYLPMALGGGDLEDRVDWARAHPEACAEMVRAGQSVAMKLADPANIGAMKQALIEDYAARV</sequence>
<dbReference type="AlphaFoldDB" id="A0AAP2G8B5"/>
<keyword evidence="5" id="KW-1185">Reference proteome</keyword>
<evidence type="ECO:0000313" key="5">
    <source>
        <dbReference type="Proteomes" id="UP001315686"/>
    </source>
</evidence>
<organism evidence="4 5">
    <name type="scientific">Harenicola maris</name>
    <dbReference type="NCBI Taxonomy" id="2841044"/>
    <lineage>
        <taxon>Bacteria</taxon>
        <taxon>Pseudomonadati</taxon>
        <taxon>Pseudomonadota</taxon>
        <taxon>Alphaproteobacteria</taxon>
        <taxon>Rhodobacterales</taxon>
        <taxon>Paracoccaceae</taxon>
        <taxon>Harenicola</taxon>
    </lineage>
</organism>
<dbReference type="PANTHER" id="PTHR12203">
    <property type="entry name" value="KDEL LYS-ASP-GLU-LEU CONTAINING - RELATED"/>
    <property type="match status" value="1"/>
</dbReference>
<dbReference type="RefSeq" id="WP_327793488.1">
    <property type="nucleotide sequence ID" value="NZ_JADQAZ010000001.1"/>
</dbReference>
<comment type="caution">
    <text evidence="4">The sequence shown here is derived from an EMBL/GenBank/DDBJ whole genome shotgun (WGS) entry which is preliminary data.</text>
</comment>
<evidence type="ECO:0000313" key="4">
    <source>
        <dbReference type="EMBL" id="MBT0957314.1"/>
    </source>
</evidence>
<dbReference type="EMBL" id="JADQAZ010000001">
    <property type="protein sequence ID" value="MBT0957314.1"/>
    <property type="molecule type" value="Genomic_DNA"/>
</dbReference>
<dbReference type="GO" id="GO:0016740">
    <property type="term" value="F:transferase activity"/>
    <property type="evidence" value="ECO:0007669"/>
    <property type="project" value="UniProtKB-KW"/>
</dbReference>
<feature type="region of interest" description="Disordered" evidence="2">
    <location>
        <begin position="188"/>
        <end position="216"/>
    </location>
</feature>
<keyword evidence="1" id="KW-0808">Transferase</keyword>
<dbReference type="Pfam" id="PF05686">
    <property type="entry name" value="Glyco_transf_90"/>
    <property type="match status" value="1"/>
</dbReference>
<feature type="compositionally biased region" description="Low complexity" evidence="2">
    <location>
        <begin position="190"/>
        <end position="209"/>
    </location>
</feature>
<evidence type="ECO:0000256" key="1">
    <source>
        <dbReference type="ARBA" id="ARBA00022679"/>
    </source>
</evidence>
<evidence type="ECO:0000256" key="2">
    <source>
        <dbReference type="SAM" id="MobiDB-lite"/>
    </source>
</evidence>
<dbReference type="PANTHER" id="PTHR12203:SF35">
    <property type="entry name" value="PROTEIN O-GLUCOSYLTRANSFERASE 1"/>
    <property type="match status" value="1"/>
</dbReference>
<gene>
    <name evidence="4" type="ORF">IV417_07950</name>
</gene>
<dbReference type="InterPro" id="IPR006598">
    <property type="entry name" value="CAP10"/>
</dbReference>
<dbReference type="Proteomes" id="UP001315686">
    <property type="component" value="Unassembled WGS sequence"/>
</dbReference>
<reference evidence="4 5" key="1">
    <citation type="journal article" date="2021" name="Arch. Microbiol.">
        <title>Harenicola maris gen. nov., sp. nov. isolated from the Sea of Japan shallow sediments.</title>
        <authorList>
            <person name="Romanenko L.A."/>
            <person name="Kurilenko V.V."/>
            <person name="Chernysheva N.Y."/>
            <person name="Tekutyeva L.A."/>
            <person name="Velansky P.V."/>
            <person name="Svetashev V.I."/>
            <person name="Isaeva M.P."/>
        </authorList>
    </citation>
    <scope>NUCLEOTIDE SEQUENCE [LARGE SCALE GENOMIC DNA]</scope>
    <source>
        <strain evidence="4 5">KMM 3653</strain>
    </source>
</reference>
<protein>
    <recommendedName>
        <fullName evidence="3">Glycosyl transferase CAP10 domain-containing protein</fullName>
    </recommendedName>
</protein>
<proteinExistence type="predicted"/>